<evidence type="ECO:0000256" key="1">
    <source>
        <dbReference type="ARBA" id="ARBA00001974"/>
    </source>
</evidence>
<dbReference type="Gene3D" id="3.50.50.60">
    <property type="entry name" value="FAD/NAD(P)-binding domain"/>
    <property type="match status" value="1"/>
</dbReference>
<evidence type="ECO:0000313" key="7">
    <source>
        <dbReference type="Proteomes" id="UP001190700"/>
    </source>
</evidence>
<dbReference type="Pfam" id="PF01494">
    <property type="entry name" value="FAD_binding_3"/>
    <property type="match status" value="1"/>
</dbReference>
<evidence type="ECO:0000256" key="4">
    <source>
        <dbReference type="ARBA" id="ARBA00023002"/>
    </source>
</evidence>
<dbReference type="EMBL" id="LGRX02023392">
    <property type="protein sequence ID" value="KAK3254583.1"/>
    <property type="molecule type" value="Genomic_DNA"/>
</dbReference>
<dbReference type="GO" id="GO:0016491">
    <property type="term" value="F:oxidoreductase activity"/>
    <property type="evidence" value="ECO:0007669"/>
    <property type="project" value="UniProtKB-KW"/>
</dbReference>
<dbReference type="PANTHER" id="PTHR46496:SF1">
    <property type="entry name" value="ZEAXANTHIN EPOXIDASE, CHLOROPLASTIC"/>
    <property type="match status" value="1"/>
</dbReference>
<dbReference type="InterPro" id="IPR036188">
    <property type="entry name" value="FAD/NAD-bd_sf"/>
</dbReference>
<dbReference type="InterPro" id="IPR002938">
    <property type="entry name" value="FAD-bd"/>
</dbReference>
<organism evidence="6 7">
    <name type="scientific">Cymbomonas tetramitiformis</name>
    <dbReference type="NCBI Taxonomy" id="36881"/>
    <lineage>
        <taxon>Eukaryota</taxon>
        <taxon>Viridiplantae</taxon>
        <taxon>Chlorophyta</taxon>
        <taxon>Pyramimonadophyceae</taxon>
        <taxon>Pyramimonadales</taxon>
        <taxon>Pyramimonadaceae</taxon>
        <taxon>Cymbomonas</taxon>
    </lineage>
</organism>
<dbReference type="PANTHER" id="PTHR46496">
    <property type="match status" value="1"/>
</dbReference>
<dbReference type="SUPFAM" id="SSF51905">
    <property type="entry name" value="FAD/NAD(P)-binding domain"/>
    <property type="match status" value="1"/>
</dbReference>
<dbReference type="GO" id="GO:0071949">
    <property type="term" value="F:FAD binding"/>
    <property type="evidence" value="ECO:0007669"/>
    <property type="project" value="InterPro"/>
</dbReference>
<dbReference type="Proteomes" id="UP001190700">
    <property type="component" value="Unassembled WGS sequence"/>
</dbReference>
<name>A0AAE0CHN8_9CHLO</name>
<evidence type="ECO:0000313" key="6">
    <source>
        <dbReference type="EMBL" id="KAK3254583.1"/>
    </source>
</evidence>
<protein>
    <recommendedName>
        <fullName evidence="5">FAD-binding domain-containing protein</fullName>
    </recommendedName>
</protein>
<reference evidence="6 7" key="1">
    <citation type="journal article" date="2015" name="Genome Biol. Evol.">
        <title>Comparative Genomics of a Bacterivorous Green Alga Reveals Evolutionary Causalities and Consequences of Phago-Mixotrophic Mode of Nutrition.</title>
        <authorList>
            <person name="Burns J.A."/>
            <person name="Paasch A."/>
            <person name="Narechania A."/>
            <person name="Kim E."/>
        </authorList>
    </citation>
    <scope>NUCLEOTIDE SEQUENCE [LARGE SCALE GENOMIC DNA]</scope>
    <source>
        <strain evidence="6 7">PLY_AMNH</strain>
    </source>
</reference>
<keyword evidence="7" id="KW-1185">Reference proteome</keyword>
<accession>A0AAE0CHN8</accession>
<dbReference type="PRINTS" id="PR00420">
    <property type="entry name" value="RNGMNOXGNASE"/>
</dbReference>
<dbReference type="AlphaFoldDB" id="A0AAE0CHN8"/>
<evidence type="ECO:0000256" key="2">
    <source>
        <dbReference type="ARBA" id="ARBA00022630"/>
    </source>
</evidence>
<comment type="cofactor">
    <cofactor evidence="1">
        <name>FAD</name>
        <dbReference type="ChEBI" id="CHEBI:57692"/>
    </cofactor>
</comment>
<feature type="non-terminal residue" evidence="6">
    <location>
        <position position="270"/>
    </location>
</feature>
<keyword evidence="3" id="KW-0274">FAD</keyword>
<proteinExistence type="predicted"/>
<comment type="caution">
    <text evidence="6">The sequence shown here is derived from an EMBL/GenBank/DDBJ whole genome shotgun (WGS) entry which is preliminary data.</text>
</comment>
<sequence length="270" mass="29192">MLSLLFPVHSTIPLYKMMTRLRSAIDFHLESVAVVLNTNEVVEGDLLVAADGVHSRVRARIVCPMTATQDPAKELHCFTGVCSFVPPDVKMVGFRTYLGDGCYFVSGDVGDGTQEWFAFLGSDSLPLGQVPQEPKQFLRQAFEGWCDGVTDIIEATAEERIATSLVEDEPSMPRSAYGRVALLGEAAHAHLPVIGQGGASAIGEAYELISAIQRCQLAESEAAVVPSRAAATGTDGEERAVWLDAAMEAYQQQLDGFSAKLLPELRGIYR</sequence>
<gene>
    <name evidence="6" type="ORF">CYMTET_36204</name>
</gene>
<evidence type="ECO:0000259" key="5">
    <source>
        <dbReference type="Pfam" id="PF01494"/>
    </source>
</evidence>
<evidence type="ECO:0000256" key="3">
    <source>
        <dbReference type="ARBA" id="ARBA00022827"/>
    </source>
</evidence>
<feature type="domain" description="FAD-binding" evidence="5">
    <location>
        <begin position="39"/>
        <end position="212"/>
    </location>
</feature>
<keyword evidence="4" id="KW-0560">Oxidoreductase</keyword>
<keyword evidence="2" id="KW-0285">Flavoprotein</keyword>